<keyword evidence="5" id="KW-0597">Phosphoprotein</keyword>
<evidence type="ECO:0000256" key="1">
    <source>
        <dbReference type="ARBA" id="ARBA00004184"/>
    </source>
</evidence>
<dbReference type="SUPFAM" id="SSF47661">
    <property type="entry name" value="t-snare proteins"/>
    <property type="match status" value="1"/>
</dbReference>
<keyword evidence="8" id="KW-1133">Transmembrane helix</keyword>
<protein>
    <recommendedName>
        <fullName evidence="12">Syntaxin-1B</fullName>
    </recommendedName>
</protein>
<reference evidence="16" key="2">
    <citation type="submission" date="2025-09" db="UniProtKB">
        <authorList>
            <consortium name="Ensembl"/>
        </authorList>
    </citation>
    <scope>IDENTIFICATION</scope>
</reference>
<dbReference type="GO" id="GO:0005484">
    <property type="term" value="F:SNAP receptor activity"/>
    <property type="evidence" value="ECO:0007669"/>
    <property type="project" value="InterPro"/>
</dbReference>
<proteinExistence type="inferred from homology"/>
<evidence type="ECO:0000313" key="16">
    <source>
        <dbReference type="Ensembl" id="ENSZLMP00000011350.1"/>
    </source>
</evidence>
<dbReference type="Pfam" id="PF05739">
    <property type="entry name" value="SNARE"/>
    <property type="match status" value="1"/>
</dbReference>
<dbReference type="Pfam" id="PF00804">
    <property type="entry name" value="Syntaxin"/>
    <property type="match status" value="1"/>
</dbReference>
<evidence type="ECO:0000256" key="13">
    <source>
        <dbReference type="ARBA" id="ARBA00045194"/>
    </source>
</evidence>
<dbReference type="GO" id="GO:0031629">
    <property type="term" value="P:synaptic vesicle fusion to presynaptic active zone membrane"/>
    <property type="evidence" value="ECO:0007669"/>
    <property type="project" value="TreeGrafter"/>
</dbReference>
<dbReference type="GO" id="GO:0048278">
    <property type="term" value="P:vesicle docking"/>
    <property type="evidence" value="ECO:0007669"/>
    <property type="project" value="TreeGrafter"/>
</dbReference>
<evidence type="ECO:0000256" key="8">
    <source>
        <dbReference type="ARBA" id="ARBA00022989"/>
    </source>
</evidence>
<keyword evidence="10" id="KW-0472">Membrane</keyword>
<dbReference type="GO" id="GO:0006886">
    <property type="term" value="P:intracellular protein transport"/>
    <property type="evidence" value="ECO:0007669"/>
    <property type="project" value="InterPro"/>
</dbReference>
<dbReference type="Ensembl" id="ENSZLMT00000011664.1">
    <property type="protein sequence ID" value="ENSZLMP00000011350.1"/>
    <property type="gene ID" value="ENSZLMG00000007898.1"/>
</dbReference>
<comment type="function">
    <text evidence="13">Potentially involved in docking of synaptic vesicles at presynaptic active zones. May mediate Ca(2+)-regulation of exocytosis acrosomal reaction in sperm.</text>
</comment>
<dbReference type="AlphaFoldDB" id="A0A8D2P9N2"/>
<dbReference type="FunFam" id="1.20.5.110:FF:000022">
    <property type="entry name" value="Syntaxin 19"/>
    <property type="match status" value="1"/>
</dbReference>
<evidence type="ECO:0000256" key="4">
    <source>
        <dbReference type="ARBA" id="ARBA00022448"/>
    </source>
</evidence>
<dbReference type="PROSITE" id="PS50192">
    <property type="entry name" value="T_SNARE"/>
    <property type="match status" value="1"/>
</dbReference>
<evidence type="ECO:0000256" key="2">
    <source>
        <dbReference type="ARBA" id="ARBA00004211"/>
    </source>
</evidence>
<keyword evidence="4" id="KW-0813">Transport</keyword>
<dbReference type="SMART" id="SM00397">
    <property type="entry name" value="t_SNARE"/>
    <property type="match status" value="1"/>
</dbReference>
<dbReference type="InterPro" id="IPR045242">
    <property type="entry name" value="Syntaxin"/>
</dbReference>
<dbReference type="PANTHER" id="PTHR19957:SF334">
    <property type="entry name" value="SYNTAXIN-1B"/>
    <property type="match status" value="1"/>
</dbReference>
<organism evidence="16 17">
    <name type="scientific">Zosterops lateralis melanops</name>
    <dbReference type="NCBI Taxonomy" id="1220523"/>
    <lineage>
        <taxon>Eukaryota</taxon>
        <taxon>Metazoa</taxon>
        <taxon>Chordata</taxon>
        <taxon>Craniata</taxon>
        <taxon>Vertebrata</taxon>
        <taxon>Euteleostomi</taxon>
        <taxon>Archelosauria</taxon>
        <taxon>Archosauria</taxon>
        <taxon>Dinosauria</taxon>
        <taxon>Saurischia</taxon>
        <taxon>Theropoda</taxon>
        <taxon>Coelurosauria</taxon>
        <taxon>Aves</taxon>
        <taxon>Neognathae</taxon>
        <taxon>Neoaves</taxon>
        <taxon>Telluraves</taxon>
        <taxon>Australaves</taxon>
        <taxon>Passeriformes</taxon>
        <taxon>Sylvioidea</taxon>
        <taxon>Zosteropidae</taxon>
        <taxon>Zosterops</taxon>
    </lineage>
</organism>
<dbReference type="InterPro" id="IPR000727">
    <property type="entry name" value="T_SNARE_dom"/>
</dbReference>
<evidence type="ECO:0000256" key="6">
    <source>
        <dbReference type="ARBA" id="ARBA00022692"/>
    </source>
</evidence>
<dbReference type="InterPro" id="IPR006011">
    <property type="entry name" value="Syntaxin_N"/>
</dbReference>
<reference evidence="16" key="1">
    <citation type="submission" date="2025-08" db="UniProtKB">
        <authorList>
            <consortium name="Ensembl"/>
        </authorList>
    </citation>
    <scope>IDENTIFICATION</scope>
</reference>
<dbReference type="Proteomes" id="UP000694401">
    <property type="component" value="Unassembled WGS sequence"/>
</dbReference>
<evidence type="ECO:0000256" key="11">
    <source>
        <dbReference type="ARBA" id="ARBA00038802"/>
    </source>
</evidence>
<evidence type="ECO:0000256" key="9">
    <source>
        <dbReference type="ARBA" id="ARBA00023054"/>
    </source>
</evidence>
<evidence type="ECO:0000256" key="5">
    <source>
        <dbReference type="ARBA" id="ARBA00022553"/>
    </source>
</evidence>
<keyword evidence="9" id="KW-0175">Coiled coil</keyword>
<dbReference type="GO" id="GO:0000149">
    <property type="term" value="F:SNARE binding"/>
    <property type="evidence" value="ECO:0007669"/>
    <property type="project" value="TreeGrafter"/>
</dbReference>
<dbReference type="CDD" id="cd15880">
    <property type="entry name" value="SNARE_syntaxin1"/>
    <property type="match status" value="1"/>
</dbReference>
<evidence type="ECO:0000256" key="14">
    <source>
        <dbReference type="SAM" id="MobiDB-lite"/>
    </source>
</evidence>
<name>A0A8D2P9N2_ZOSLA</name>
<sequence>MSHLSHLCDLTCISPMWPHLSMSHLCDLTYQTSPHSTLSRKFVEVMTEYNATQSKYRDRCKDRIQRQLEISAAHLGTPGHTWAHLGSGKLAIFTDDIKMDSQMTKQALNEIETRHNEIIKLETSIRELHDMFVDMAMLVESQGEMIDRIEYNVEHSVDYVERAVSDTKKAVKYQSKARRVREGPRGRGRGWTRPSGGEGGKGKGVWLVQIQYGRYEFNMAAKNGVGVL</sequence>
<dbReference type="GO" id="GO:0048787">
    <property type="term" value="C:presynaptic active zone membrane"/>
    <property type="evidence" value="ECO:0007669"/>
    <property type="project" value="TreeGrafter"/>
</dbReference>
<evidence type="ECO:0000256" key="12">
    <source>
        <dbReference type="ARBA" id="ARBA00040532"/>
    </source>
</evidence>
<dbReference type="InterPro" id="IPR010989">
    <property type="entry name" value="SNARE"/>
</dbReference>
<keyword evidence="17" id="KW-1185">Reference proteome</keyword>
<dbReference type="InterPro" id="IPR006012">
    <property type="entry name" value="Syntaxin/epimorphin_CS"/>
</dbReference>
<feature type="domain" description="T-SNARE coiled-coil homology" evidence="15">
    <location>
        <begin position="108"/>
        <end position="170"/>
    </location>
</feature>
<comment type="similarity">
    <text evidence="3">Belongs to the syntaxin family.</text>
</comment>
<comment type="subcellular location">
    <subcellularLocation>
        <location evidence="1">Endomembrane system</location>
        <topology evidence="1">Peripheral membrane protein</topology>
    </subcellularLocation>
    <subcellularLocation>
        <location evidence="2">Membrane</location>
        <topology evidence="2">Single-pass type IV membrane protein</topology>
    </subcellularLocation>
</comment>
<evidence type="ECO:0000256" key="7">
    <source>
        <dbReference type="ARBA" id="ARBA00022775"/>
    </source>
</evidence>
<comment type="subunit">
    <text evidence="11">Interacts with OTOF. Interacts with SYT6 and SYT8; the interaction is Ca(2+)-dependent.</text>
</comment>
<keyword evidence="6" id="KW-0812">Transmembrane</keyword>
<evidence type="ECO:0000259" key="15">
    <source>
        <dbReference type="PROSITE" id="PS50192"/>
    </source>
</evidence>
<dbReference type="PANTHER" id="PTHR19957">
    <property type="entry name" value="SYNTAXIN"/>
    <property type="match status" value="1"/>
</dbReference>
<dbReference type="Gene3D" id="1.20.58.70">
    <property type="match status" value="1"/>
</dbReference>
<evidence type="ECO:0000313" key="17">
    <source>
        <dbReference type="Proteomes" id="UP000694401"/>
    </source>
</evidence>
<feature type="region of interest" description="Disordered" evidence="14">
    <location>
        <begin position="174"/>
        <end position="201"/>
    </location>
</feature>
<accession>A0A8D2P9N2</accession>
<evidence type="ECO:0000256" key="10">
    <source>
        <dbReference type="ARBA" id="ARBA00023136"/>
    </source>
</evidence>
<dbReference type="GO" id="GO:0098967">
    <property type="term" value="P:exocytic insertion of neurotransmitter receptor to postsynaptic membrane"/>
    <property type="evidence" value="ECO:0007669"/>
    <property type="project" value="TreeGrafter"/>
</dbReference>
<dbReference type="Gene3D" id="1.20.5.110">
    <property type="match status" value="1"/>
</dbReference>
<dbReference type="GO" id="GO:0008021">
    <property type="term" value="C:synaptic vesicle"/>
    <property type="evidence" value="ECO:0007669"/>
    <property type="project" value="TreeGrafter"/>
</dbReference>
<dbReference type="GO" id="GO:0031201">
    <property type="term" value="C:SNARE complex"/>
    <property type="evidence" value="ECO:0007669"/>
    <property type="project" value="TreeGrafter"/>
</dbReference>
<evidence type="ECO:0000256" key="3">
    <source>
        <dbReference type="ARBA" id="ARBA00009063"/>
    </source>
</evidence>
<keyword evidence="7" id="KW-0532">Neurotransmitter transport</keyword>
<dbReference type="PROSITE" id="PS00914">
    <property type="entry name" value="SYNTAXIN"/>
    <property type="match status" value="1"/>
</dbReference>